<feature type="non-terminal residue" evidence="1">
    <location>
        <position position="57"/>
    </location>
</feature>
<reference evidence="1 2" key="1">
    <citation type="journal article" date="2010" name="Science">
        <title>Genomic comparison of the ants Camponotus floridanus and Harpegnathos saltator.</title>
        <authorList>
            <person name="Bonasio R."/>
            <person name="Zhang G."/>
            <person name="Ye C."/>
            <person name="Mutti N.S."/>
            <person name="Fang X."/>
            <person name="Qin N."/>
            <person name="Donahue G."/>
            <person name="Yang P."/>
            <person name="Li Q."/>
            <person name="Li C."/>
            <person name="Zhang P."/>
            <person name="Huang Z."/>
            <person name="Berger S.L."/>
            <person name="Reinberg D."/>
            <person name="Wang J."/>
            <person name="Liebig J."/>
        </authorList>
    </citation>
    <scope>NUCLEOTIDE SEQUENCE [LARGE SCALE GENOMIC DNA]</scope>
    <source>
        <strain evidence="1 2">R22 G/1</strain>
    </source>
</reference>
<evidence type="ECO:0008006" key="3">
    <source>
        <dbReference type="Google" id="ProtNLM"/>
    </source>
</evidence>
<name>E2BAJ7_HARSA</name>
<protein>
    <recommendedName>
        <fullName evidence="3">DUF4817 domain-containing protein</fullName>
    </recommendedName>
</protein>
<keyword evidence="2" id="KW-1185">Reference proteome</keyword>
<accession>E2BAJ7</accession>
<dbReference type="Proteomes" id="UP000008237">
    <property type="component" value="Unassembled WGS sequence"/>
</dbReference>
<dbReference type="AlphaFoldDB" id="E2BAJ7"/>
<dbReference type="InParanoid" id="E2BAJ7"/>
<evidence type="ECO:0000313" key="2">
    <source>
        <dbReference type="Proteomes" id="UP000008237"/>
    </source>
</evidence>
<dbReference type="EMBL" id="GL446759">
    <property type="protein sequence ID" value="EFN87291.1"/>
    <property type="molecule type" value="Genomic_DNA"/>
</dbReference>
<evidence type="ECO:0000313" key="1">
    <source>
        <dbReference type="EMBL" id="EFN87291.1"/>
    </source>
</evidence>
<gene>
    <name evidence="1" type="ORF">EAI_12596</name>
</gene>
<organism evidence="2">
    <name type="scientific">Harpegnathos saltator</name>
    <name type="common">Jerdon's jumping ant</name>
    <dbReference type="NCBI Taxonomy" id="610380"/>
    <lineage>
        <taxon>Eukaryota</taxon>
        <taxon>Metazoa</taxon>
        <taxon>Ecdysozoa</taxon>
        <taxon>Arthropoda</taxon>
        <taxon>Hexapoda</taxon>
        <taxon>Insecta</taxon>
        <taxon>Pterygota</taxon>
        <taxon>Neoptera</taxon>
        <taxon>Endopterygota</taxon>
        <taxon>Hymenoptera</taxon>
        <taxon>Apocrita</taxon>
        <taxon>Aculeata</taxon>
        <taxon>Formicoidea</taxon>
        <taxon>Formicidae</taxon>
        <taxon>Ponerinae</taxon>
        <taxon>Ponerini</taxon>
        <taxon>Harpegnathos</taxon>
    </lineage>
</organism>
<sequence>YTFEELADIHFTYGAADGNGREAARIYLAKFSSRCQPHHHSTFAFIHRRLRATEKFK</sequence>
<proteinExistence type="predicted"/>
<feature type="non-terminal residue" evidence="1">
    <location>
        <position position="1"/>
    </location>
</feature>